<evidence type="ECO:0000313" key="1">
    <source>
        <dbReference type="EMBL" id="MDN4523812.1"/>
    </source>
</evidence>
<gene>
    <name evidence="1" type="ORF">QYB97_04965</name>
</gene>
<keyword evidence="2" id="KW-1185">Reference proteome</keyword>
<reference evidence="1" key="1">
    <citation type="submission" date="2023-07" db="EMBL/GenBank/DDBJ databases">
        <title>Fictibacillus sp. isolated from freshwater pond.</title>
        <authorList>
            <person name="Kirdat K."/>
            <person name="Bhat A."/>
            <person name="Mourya A."/>
            <person name="Yadav A."/>
        </authorList>
    </citation>
    <scope>NUCLEOTIDE SEQUENCE</scope>
    <source>
        <strain evidence="1">NE201</strain>
    </source>
</reference>
<dbReference type="Proteomes" id="UP001172721">
    <property type="component" value="Unassembled WGS sequence"/>
</dbReference>
<dbReference type="RefSeq" id="WP_301164818.1">
    <property type="nucleotide sequence ID" value="NZ_JAUHTR010000001.1"/>
</dbReference>
<organism evidence="1 2">
    <name type="scientific">Fictibacillus fluitans</name>
    <dbReference type="NCBI Taxonomy" id="3058422"/>
    <lineage>
        <taxon>Bacteria</taxon>
        <taxon>Bacillati</taxon>
        <taxon>Bacillota</taxon>
        <taxon>Bacilli</taxon>
        <taxon>Bacillales</taxon>
        <taxon>Fictibacillaceae</taxon>
        <taxon>Fictibacillus</taxon>
    </lineage>
</organism>
<dbReference type="EMBL" id="JAUHTR010000001">
    <property type="protein sequence ID" value="MDN4523812.1"/>
    <property type="molecule type" value="Genomic_DNA"/>
</dbReference>
<name>A0ABT8HSQ7_9BACL</name>
<evidence type="ECO:0000313" key="2">
    <source>
        <dbReference type="Proteomes" id="UP001172721"/>
    </source>
</evidence>
<protein>
    <submittedName>
        <fullName evidence="1">Uncharacterized protein</fullName>
    </submittedName>
</protein>
<sequence length="84" mass="9492">MSDVKKQPSLVWEKNKPQKLQDEKVIILRDRKDEQEQKTREELRTEITIEAENKKPAHVVYITSGFGKIAAGSTGSSSPYCMAA</sequence>
<comment type="caution">
    <text evidence="1">The sequence shown here is derived from an EMBL/GenBank/DDBJ whole genome shotgun (WGS) entry which is preliminary data.</text>
</comment>
<accession>A0ABT8HSQ7</accession>
<proteinExistence type="predicted"/>